<keyword evidence="2" id="KW-0411">Iron-sulfur</keyword>
<proteinExistence type="predicted"/>
<dbReference type="InterPro" id="IPR050415">
    <property type="entry name" value="MRET"/>
</dbReference>
<dbReference type="InterPro" id="IPR017927">
    <property type="entry name" value="FAD-bd_FR_type"/>
</dbReference>
<dbReference type="SUPFAM" id="SSF54292">
    <property type="entry name" value="2Fe-2S ferredoxin-like"/>
    <property type="match status" value="1"/>
</dbReference>
<dbReference type="SUPFAM" id="SSF52343">
    <property type="entry name" value="Ferredoxin reductase-like, C-terminal NADP-linked domain"/>
    <property type="match status" value="1"/>
</dbReference>
<dbReference type="Gene3D" id="3.10.20.30">
    <property type="match status" value="1"/>
</dbReference>
<dbReference type="InterPro" id="IPR008333">
    <property type="entry name" value="Cbr1-like_FAD-bd_dom"/>
</dbReference>
<evidence type="ECO:0000313" key="7">
    <source>
        <dbReference type="Proteomes" id="UP001293718"/>
    </source>
</evidence>
<dbReference type="SUPFAM" id="SSF63380">
    <property type="entry name" value="Riboflavin synthase domain-like"/>
    <property type="match status" value="1"/>
</dbReference>
<comment type="cofactor">
    <cofactor evidence="1">
        <name>FAD</name>
        <dbReference type="ChEBI" id="CHEBI:57692"/>
    </cofactor>
</comment>
<dbReference type="Pfam" id="PF00970">
    <property type="entry name" value="FAD_binding_6"/>
    <property type="match status" value="1"/>
</dbReference>
<reference evidence="6 7" key="1">
    <citation type="submission" date="2023-11" db="EMBL/GenBank/DDBJ databases">
        <title>Draft genome of Azohydromonas lata strain H1 (DSM1123), a polyhydroxyalkanoate producer.</title>
        <authorList>
            <person name="Traversa D."/>
            <person name="D'Addabbo P."/>
            <person name="Pazzani C."/>
            <person name="Manzari C."/>
            <person name="Chiara M."/>
            <person name="Scrascia M."/>
        </authorList>
    </citation>
    <scope>NUCLEOTIDE SEQUENCE [LARGE SCALE GENOMIC DNA]</scope>
    <source>
        <strain evidence="6 7">H1</strain>
    </source>
</reference>
<dbReference type="PRINTS" id="PR00371">
    <property type="entry name" value="FPNCR"/>
</dbReference>
<evidence type="ECO:0000313" key="6">
    <source>
        <dbReference type="EMBL" id="MDZ5458103.1"/>
    </source>
</evidence>
<dbReference type="InterPro" id="IPR001041">
    <property type="entry name" value="2Fe-2S_ferredoxin-type"/>
</dbReference>
<dbReference type="PANTHER" id="PTHR47354">
    <property type="entry name" value="NADH OXIDOREDUCTASE HCR"/>
    <property type="match status" value="1"/>
</dbReference>
<name>A0ABU5IIX0_9BURK</name>
<comment type="caution">
    <text evidence="6">The sequence shown here is derived from an EMBL/GenBank/DDBJ whole genome shotgun (WGS) entry which is preliminary data.</text>
</comment>
<dbReference type="EMBL" id="JAXOJX010000025">
    <property type="protein sequence ID" value="MDZ5458103.1"/>
    <property type="molecule type" value="Genomic_DNA"/>
</dbReference>
<gene>
    <name evidence="6" type="ORF">SM757_16120</name>
</gene>
<dbReference type="PANTHER" id="PTHR47354:SF5">
    <property type="entry name" value="PROTEIN RFBI"/>
    <property type="match status" value="1"/>
</dbReference>
<evidence type="ECO:0000256" key="2">
    <source>
        <dbReference type="ARBA" id="ARBA00022714"/>
    </source>
</evidence>
<keyword evidence="7" id="KW-1185">Reference proteome</keyword>
<dbReference type="Proteomes" id="UP001293718">
    <property type="component" value="Unassembled WGS sequence"/>
</dbReference>
<dbReference type="InterPro" id="IPR039261">
    <property type="entry name" value="FNR_nucleotide-bd"/>
</dbReference>
<evidence type="ECO:0000259" key="5">
    <source>
        <dbReference type="PROSITE" id="PS51384"/>
    </source>
</evidence>
<dbReference type="InterPro" id="IPR001433">
    <property type="entry name" value="OxRdtase_FAD/NAD-bd"/>
</dbReference>
<feature type="domain" description="FAD-binding FR-type" evidence="5">
    <location>
        <begin position="107"/>
        <end position="212"/>
    </location>
</feature>
<dbReference type="InterPro" id="IPR017938">
    <property type="entry name" value="Riboflavin_synthase-like_b-brl"/>
</dbReference>
<keyword evidence="2" id="KW-0408">Iron</keyword>
<evidence type="ECO:0000259" key="4">
    <source>
        <dbReference type="PROSITE" id="PS51085"/>
    </source>
</evidence>
<dbReference type="Pfam" id="PF00175">
    <property type="entry name" value="NAD_binding_1"/>
    <property type="match status" value="1"/>
</dbReference>
<dbReference type="InterPro" id="IPR012675">
    <property type="entry name" value="Beta-grasp_dom_sf"/>
</dbReference>
<dbReference type="Gene3D" id="2.40.30.10">
    <property type="entry name" value="Translation factors"/>
    <property type="match status" value="1"/>
</dbReference>
<dbReference type="PROSITE" id="PS51085">
    <property type="entry name" value="2FE2S_FER_2"/>
    <property type="match status" value="1"/>
</dbReference>
<dbReference type="PROSITE" id="PS00197">
    <property type="entry name" value="2FE2S_FER_1"/>
    <property type="match status" value="1"/>
</dbReference>
<dbReference type="PRINTS" id="PR00410">
    <property type="entry name" value="PHEHYDRXLASE"/>
</dbReference>
<comment type="cofactor">
    <cofactor evidence="3">
        <name>[2Fe-2S] cluster</name>
        <dbReference type="ChEBI" id="CHEBI:190135"/>
    </cofactor>
</comment>
<keyword evidence="2" id="KW-0479">Metal-binding</keyword>
<sequence length="344" mass="36817">MDQAVKTWSVELCTLDGQSLQLDNLPGQSVLEAADAAQWRLPAQCRQGGCGACAAQVLSGDYELGDHNPKALSADKPGSVLLCRTTPCGDLRIALPYDRARIAGGPVPQRDAEVLEIERDGDATVRLVLQLLPDAEGVAVAEFEPGQFAELKVPGTDLRRAYSMSNTGNWAGTLEFLIRLQPQGRFSNWLRDEAAVGARLVVHGPQGAFGLRENGLRPRWFVAGGTGLAPLLSMLRRMAEFGEPHPVRLYFGVNREAELFAAAALAELPGLEQRVCVWQPSDAWLGLRGTPVDALRADLAACAPGAWPDVYVCGPPALVEAVEAAAREAGVPDAQVYAERFTAA</sequence>
<keyword evidence="2" id="KW-0001">2Fe-2S</keyword>
<dbReference type="CDD" id="cd00207">
    <property type="entry name" value="fer2"/>
    <property type="match status" value="1"/>
</dbReference>
<organism evidence="6 7">
    <name type="scientific">Azohydromonas lata</name>
    <dbReference type="NCBI Taxonomy" id="45677"/>
    <lineage>
        <taxon>Bacteria</taxon>
        <taxon>Pseudomonadati</taxon>
        <taxon>Pseudomonadota</taxon>
        <taxon>Betaproteobacteria</taxon>
        <taxon>Burkholderiales</taxon>
        <taxon>Sphaerotilaceae</taxon>
        <taxon>Azohydromonas</taxon>
    </lineage>
</organism>
<dbReference type="InterPro" id="IPR001709">
    <property type="entry name" value="Flavoprot_Pyr_Nucl_cyt_Rdtase"/>
</dbReference>
<accession>A0ABU5IIX0</accession>
<dbReference type="Gene3D" id="3.40.50.80">
    <property type="entry name" value="Nucleotide-binding domain of ferredoxin-NADP reductase (FNR) module"/>
    <property type="match status" value="1"/>
</dbReference>
<evidence type="ECO:0000256" key="1">
    <source>
        <dbReference type="ARBA" id="ARBA00001974"/>
    </source>
</evidence>
<dbReference type="PROSITE" id="PS51384">
    <property type="entry name" value="FAD_FR"/>
    <property type="match status" value="1"/>
</dbReference>
<feature type="domain" description="2Fe-2S ferredoxin-type" evidence="4">
    <location>
        <begin position="8"/>
        <end position="99"/>
    </location>
</feature>
<dbReference type="InterPro" id="IPR006058">
    <property type="entry name" value="2Fe2S_fd_BS"/>
</dbReference>
<dbReference type="Pfam" id="PF00111">
    <property type="entry name" value="Fer2"/>
    <property type="match status" value="1"/>
</dbReference>
<protein>
    <submittedName>
        <fullName evidence="6">2Fe-2S iron-sulfur cluster binding domain-containing protein</fullName>
    </submittedName>
</protein>
<evidence type="ECO:0000256" key="3">
    <source>
        <dbReference type="ARBA" id="ARBA00034078"/>
    </source>
</evidence>
<dbReference type="RefSeq" id="WP_322466274.1">
    <property type="nucleotide sequence ID" value="NZ_JAXOJX010000025.1"/>
</dbReference>
<dbReference type="InterPro" id="IPR036010">
    <property type="entry name" value="2Fe-2S_ferredoxin-like_sf"/>
</dbReference>